<dbReference type="Proteomes" id="UP001596456">
    <property type="component" value="Unassembled WGS sequence"/>
</dbReference>
<evidence type="ECO:0000313" key="3">
    <source>
        <dbReference type="EMBL" id="MFC7333861.1"/>
    </source>
</evidence>
<evidence type="ECO:0000259" key="1">
    <source>
        <dbReference type="PROSITE" id="PS51707"/>
    </source>
</evidence>
<dbReference type="Pfam" id="PF05235">
    <property type="entry name" value="CHAD"/>
    <property type="match status" value="1"/>
</dbReference>
<dbReference type="InterPro" id="IPR033469">
    <property type="entry name" value="CYTH-like_dom_sf"/>
</dbReference>
<evidence type="ECO:0000313" key="4">
    <source>
        <dbReference type="Proteomes" id="UP001596456"/>
    </source>
</evidence>
<dbReference type="InterPro" id="IPR007899">
    <property type="entry name" value="CHAD_dom"/>
</dbReference>
<feature type="domain" description="CHAD" evidence="2">
    <location>
        <begin position="221"/>
        <end position="513"/>
    </location>
</feature>
<dbReference type="SMART" id="SM00880">
    <property type="entry name" value="CHAD"/>
    <property type="match status" value="1"/>
</dbReference>
<reference evidence="4" key="1">
    <citation type="journal article" date="2019" name="Int. J. Syst. Evol. Microbiol.">
        <title>The Global Catalogue of Microorganisms (GCM) 10K type strain sequencing project: providing services to taxonomists for standard genome sequencing and annotation.</title>
        <authorList>
            <consortium name="The Broad Institute Genomics Platform"/>
            <consortium name="The Broad Institute Genome Sequencing Center for Infectious Disease"/>
            <person name="Wu L."/>
            <person name="Ma J."/>
        </authorList>
    </citation>
    <scope>NUCLEOTIDE SEQUENCE [LARGE SCALE GENOMIC DNA]</scope>
    <source>
        <strain evidence="4">CGMCC 1.16275</strain>
    </source>
</reference>
<accession>A0ABW2KXG8</accession>
<gene>
    <name evidence="3" type="ORF">ACFQPS_11870</name>
</gene>
<dbReference type="Gene3D" id="1.40.20.10">
    <property type="entry name" value="CHAD domain"/>
    <property type="match status" value="1"/>
</dbReference>
<organism evidence="3 4">
    <name type="scientific">Rhodocista pekingensis</name>
    <dbReference type="NCBI Taxonomy" id="201185"/>
    <lineage>
        <taxon>Bacteria</taxon>
        <taxon>Pseudomonadati</taxon>
        <taxon>Pseudomonadota</taxon>
        <taxon>Alphaproteobacteria</taxon>
        <taxon>Rhodospirillales</taxon>
        <taxon>Azospirillaceae</taxon>
        <taxon>Rhodocista</taxon>
    </lineage>
</organism>
<dbReference type="SUPFAM" id="SSF55154">
    <property type="entry name" value="CYTH-like phosphatases"/>
    <property type="match status" value="1"/>
</dbReference>
<dbReference type="PANTHER" id="PTHR39569:SF1">
    <property type="entry name" value="INORGANIC TRIPHOSPHATASE"/>
    <property type="match status" value="1"/>
</dbReference>
<dbReference type="PROSITE" id="PS51707">
    <property type="entry name" value="CYTH"/>
    <property type="match status" value="1"/>
</dbReference>
<name>A0ABW2KXG8_9PROT</name>
<feature type="domain" description="CYTH" evidence="1">
    <location>
        <begin position="3"/>
        <end position="206"/>
    </location>
</feature>
<dbReference type="CDD" id="cd07756">
    <property type="entry name" value="CYTH-like_Pase_CHAD"/>
    <property type="match status" value="1"/>
</dbReference>
<dbReference type="SMART" id="SM01118">
    <property type="entry name" value="CYTH"/>
    <property type="match status" value="1"/>
</dbReference>
<keyword evidence="4" id="KW-1185">Reference proteome</keyword>
<evidence type="ECO:0000259" key="2">
    <source>
        <dbReference type="PROSITE" id="PS51708"/>
    </source>
</evidence>
<comment type="caution">
    <text evidence="3">The sequence shown here is derived from an EMBL/GenBank/DDBJ whole genome shotgun (WGS) entry which is preliminary data.</text>
</comment>
<sequence length="522" mass="57275">MSGQEIELKLRMRPEDLPRLRAAPVLSAGKGRAVTRELETVYFDTADLRLHGQALSLRVRRQGRRYVQTLKSAAETAGMALARGEWEAPVAGAAPDLSALPEGNPLLSLGPLEGDELRPVFEARIRRTVRTLVPAEGQEVEVAIDQGEIRTADGQVLAVHEIELELKNGDDPRSLYEIALALNAVAPLRVETRSKAERGYALAAGTVDGPVKATKLVLGPQETVESAMARIVRHCIDHLVANEACALAGENPEGIHQVRVALRRLRSALQLFRDYLPPAQYEALAGEVKWLADACGQARDWDVFLGALLAPVDAAFPGEPALRALDAAARRCRALGYDRAAEAIRSPRYTALLLRLGAWVDGRGWRDQPVSETSAALLSPVQAAADRLLDGRHRQARKRGRRFATLAPEARHRLRIALKKLRYAADFFRGLYDPKAVKKYADDLAELQDALGHLQDVATVHKLIGQVEAELGADAPEGWRQGAGMVLGWHGRGLQSLEPRLVRDWEAFAETRPFWSEPPKLG</sequence>
<dbReference type="PANTHER" id="PTHR39569">
    <property type="entry name" value="INORGANIC TRIPHOSPHATASE"/>
    <property type="match status" value="1"/>
</dbReference>
<dbReference type="Pfam" id="PF01928">
    <property type="entry name" value="CYTH"/>
    <property type="match status" value="1"/>
</dbReference>
<dbReference type="InterPro" id="IPR023577">
    <property type="entry name" value="CYTH_domain"/>
</dbReference>
<dbReference type="RefSeq" id="WP_377359213.1">
    <property type="nucleotide sequence ID" value="NZ_JBHTCM010000010.1"/>
</dbReference>
<dbReference type="InterPro" id="IPR038186">
    <property type="entry name" value="CHAD_dom_sf"/>
</dbReference>
<dbReference type="EMBL" id="JBHTCM010000010">
    <property type="protein sequence ID" value="MFC7333861.1"/>
    <property type="molecule type" value="Genomic_DNA"/>
</dbReference>
<dbReference type="InterPro" id="IPR039013">
    <property type="entry name" value="YgiF"/>
</dbReference>
<dbReference type="Gene3D" id="2.40.320.10">
    <property type="entry name" value="Hypothetical Protein Pfu-838710-001"/>
    <property type="match status" value="1"/>
</dbReference>
<dbReference type="PROSITE" id="PS51708">
    <property type="entry name" value="CHAD"/>
    <property type="match status" value="1"/>
</dbReference>
<proteinExistence type="predicted"/>
<protein>
    <submittedName>
        <fullName evidence="3">CHAD domain-containing protein</fullName>
    </submittedName>
</protein>